<dbReference type="Gene3D" id="3.40.50.1820">
    <property type="entry name" value="alpha/beta hydrolase"/>
    <property type="match status" value="1"/>
</dbReference>
<accession>A0A6J4Q8C1</accession>
<dbReference type="InterPro" id="IPR029058">
    <property type="entry name" value="AB_hydrolase_fold"/>
</dbReference>
<dbReference type="PANTHER" id="PTHR43037">
    <property type="entry name" value="UNNAMED PRODUCT-RELATED"/>
    <property type="match status" value="1"/>
</dbReference>
<keyword evidence="1" id="KW-0732">Signal</keyword>
<organism evidence="4">
    <name type="scientific">uncultured Rubrobacteraceae bacterium</name>
    <dbReference type="NCBI Taxonomy" id="349277"/>
    <lineage>
        <taxon>Bacteria</taxon>
        <taxon>Bacillati</taxon>
        <taxon>Actinomycetota</taxon>
        <taxon>Rubrobacteria</taxon>
        <taxon>Rubrobacterales</taxon>
        <taxon>Rubrobacteraceae</taxon>
        <taxon>environmental samples</taxon>
    </lineage>
</organism>
<protein>
    <submittedName>
        <fullName evidence="4">Serine esterase, putative</fullName>
    </submittedName>
</protein>
<name>A0A6J4Q8C1_9ACTN</name>
<dbReference type="AlphaFoldDB" id="A0A6J4Q8C1"/>
<dbReference type="GO" id="GO:0016787">
    <property type="term" value="F:hydrolase activity"/>
    <property type="evidence" value="ECO:0007669"/>
    <property type="project" value="UniProtKB-KW"/>
</dbReference>
<proteinExistence type="predicted"/>
<evidence type="ECO:0000256" key="1">
    <source>
        <dbReference type="ARBA" id="ARBA00022729"/>
    </source>
</evidence>
<dbReference type="SUPFAM" id="SSF53474">
    <property type="entry name" value="alpha/beta-Hydrolases"/>
    <property type="match status" value="1"/>
</dbReference>
<evidence type="ECO:0000256" key="2">
    <source>
        <dbReference type="ARBA" id="ARBA00022801"/>
    </source>
</evidence>
<dbReference type="EMBL" id="CADCUZ010000155">
    <property type="protein sequence ID" value="CAA9436424.1"/>
    <property type="molecule type" value="Genomic_DNA"/>
</dbReference>
<reference evidence="4" key="1">
    <citation type="submission" date="2020-02" db="EMBL/GenBank/DDBJ databases">
        <authorList>
            <person name="Meier V. D."/>
        </authorList>
    </citation>
    <scope>NUCLEOTIDE SEQUENCE</scope>
    <source>
        <strain evidence="4">AVDCRST_MAG55</strain>
    </source>
</reference>
<dbReference type="PANTHER" id="PTHR43037:SF5">
    <property type="entry name" value="FERULOYL ESTERASE"/>
    <property type="match status" value="1"/>
</dbReference>
<dbReference type="InterPro" id="IPR050955">
    <property type="entry name" value="Plant_Biomass_Hydrol_Est"/>
</dbReference>
<evidence type="ECO:0000256" key="3">
    <source>
        <dbReference type="SAM" id="MobiDB-lite"/>
    </source>
</evidence>
<gene>
    <name evidence="4" type="ORF">AVDCRST_MAG55-3058</name>
</gene>
<feature type="region of interest" description="Disordered" evidence="3">
    <location>
        <begin position="1"/>
        <end position="26"/>
    </location>
</feature>
<keyword evidence="2" id="KW-0378">Hydrolase</keyword>
<evidence type="ECO:0000313" key="4">
    <source>
        <dbReference type="EMBL" id="CAA9436424.1"/>
    </source>
</evidence>
<sequence>MVANDGYAKGRLQARPSSTSGEAPVGLRPLELGAASGGYLYVSAGYGVQGPAPLVLLLHGAGEDARDGFALLRQQADEAGLILLALGSQGPTWDLILGRGRYGRDVAAIDEALGQTFSSYAVDPEHVAVGGYSDGASYALSLGISNGDLFGHVLAFSPGFMAPAGQAGSPRFFVSHGTRDGWLPVDRTSRRLVPELEQAGYEVLYREFDGPHVVPPRIAREAVDWFTAP</sequence>